<dbReference type="EMBL" id="CP003587">
    <property type="protein sequence ID" value="AGY59742.1"/>
    <property type="molecule type" value="Genomic_DNA"/>
</dbReference>
<dbReference type="RefSeq" id="WP_023175044.1">
    <property type="nucleotide sequence ID" value="NC_022600.1"/>
</dbReference>
<protein>
    <submittedName>
        <fullName evidence="1">Uncharacterized protein</fullName>
    </submittedName>
</protein>
<dbReference type="Proteomes" id="UP000017396">
    <property type="component" value="Chromosome"/>
</dbReference>
<dbReference type="HOGENOM" id="CLU_1756225_0_0_3"/>
<keyword evidence="2" id="KW-1185">Reference proteome</keyword>
<sequence>MMSDTSYHLRQTPVAIDRSPNRLRSSAPITAATLQQIDRALGRSGRTIDPALIYGELSKYLEEAGYPARVYSHLPFGLAHFWARLHLLQDRKARAVAAQLDRLSIKPQQALLVWELALLEAAGEHTSSQFALLKRALDQSRSRAKKIF</sequence>
<accession>U5QL72</accession>
<evidence type="ECO:0000313" key="2">
    <source>
        <dbReference type="Proteomes" id="UP000017396"/>
    </source>
</evidence>
<dbReference type="STRING" id="1183438.GKIL_3496"/>
<name>U5QL72_GLOK1</name>
<dbReference type="KEGG" id="glj:GKIL_3496"/>
<reference evidence="1 2" key="1">
    <citation type="journal article" date="2013" name="PLoS ONE">
        <title>Cultivation and Complete Genome Sequencing of Gloeobacter kilaueensis sp. nov., from a Lava Cave in Kilauea Caldera, Hawai'i.</title>
        <authorList>
            <person name="Saw J.H."/>
            <person name="Schatz M."/>
            <person name="Brown M.V."/>
            <person name="Kunkel D.D."/>
            <person name="Foster J.S."/>
            <person name="Shick H."/>
            <person name="Christensen S."/>
            <person name="Hou S."/>
            <person name="Wan X."/>
            <person name="Donachie S.P."/>
        </authorList>
    </citation>
    <scope>NUCLEOTIDE SEQUENCE [LARGE SCALE GENOMIC DNA]</scope>
    <source>
        <strain evidence="2">JS</strain>
    </source>
</reference>
<organism evidence="1 2">
    <name type="scientific">Gloeobacter kilaueensis (strain ATCC BAA-2537 / CCAP 1431/1 / ULC 316 / JS1)</name>
    <dbReference type="NCBI Taxonomy" id="1183438"/>
    <lineage>
        <taxon>Bacteria</taxon>
        <taxon>Bacillati</taxon>
        <taxon>Cyanobacteriota</taxon>
        <taxon>Cyanophyceae</taxon>
        <taxon>Gloeobacterales</taxon>
        <taxon>Gloeobacteraceae</taxon>
        <taxon>Gloeobacter</taxon>
    </lineage>
</organism>
<proteinExistence type="predicted"/>
<dbReference type="AlphaFoldDB" id="U5QL72"/>
<evidence type="ECO:0000313" key="1">
    <source>
        <dbReference type="EMBL" id="AGY59742.1"/>
    </source>
</evidence>
<gene>
    <name evidence="1" type="ORF">GKIL_3496</name>
</gene>